<evidence type="ECO:0000256" key="7">
    <source>
        <dbReference type="ARBA" id="ARBA00031630"/>
    </source>
</evidence>
<dbReference type="VEuPathDB" id="FungiDB:NECHADRAFT_87016"/>
<dbReference type="KEGG" id="nhe:NECHADRAFT_87016"/>
<reference evidence="11 12" key="1">
    <citation type="journal article" date="2009" name="PLoS Genet.">
        <title>The genome of Nectria haematococca: contribution of supernumerary chromosomes to gene expansion.</title>
        <authorList>
            <person name="Coleman J.J."/>
            <person name="Rounsley S.D."/>
            <person name="Rodriguez-Carres M."/>
            <person name="Kuo A."/>
            <person name="Wasmann C.C."/>
            <person name="Grimwood J."/>
            <person name="Schmutz J."/>
            <person name="Taga M."/>
            <person name="White G.J."/>
            <person name="Zhou S."/>
            <person name="Schwartz D.C."/>
            <person name="Freitag M."/>
            <person name="Ma L.J."/>
            <person name="Danchin E.G."/>
            <person name="Henrissat B."/>
            <person name="Coutinho P.M."/>
            <person name="Nelson D.R."/>
            <person name="Straney D."/>
            <person name="Napoli C.A."/>
            <person name="Barker B.M."/>
            <person name="Gribskov M."/>
            <person name="Rep M."/>
            <person name="Kroken S."/>
            <person name="Molnar I."/>
            <person name="Rensing C."/>
            <person name="Kennell J.C."/>
            <person name="Zamora J."/>
            <person name="Farman M.L."/>
            <person name="Selker E.U."/>
            <person name="Salamov A."/>
            <person name="Shapiro H."/>
            <person name="Pangilinan J."/>
            <person name="Lindquist E."/>
            <person name="Lamers C."/>
            <person name="Grigoriev I.V."/>
            <person name="Geiser D.M."/>
            <person name="Covert S.F."/>
            <person name="Temporini E."/>
            <person name="Vanetten H.D."/>
        </authorList>
    </citation>
    <scope>NUCLEOTIDE SEQUENCE [LARGE SCALE GENOMIC DNA]</scope>
    <source>
        <strain evidence="12">ATCC MYA-4622 / CBS 123669 / FGSC 9596 / NRRL 45880 / 77-13-4</strain>
    </source>
</reference>
<comment type="catalytic activity">
    <reaction evidence="9">
        <text>2,5-diamino-6-(1-D-ribitylamino)pyrimidin-4(3H)-one 5'-phosphate + NADP(+) = 2,5-diamino-6-(1-D-ribosylamino)pyrimidin-4(3H)-one 5'-phosphate + NADPH + H(+)</text>
        <dbReference type="Rhea" id="RHEA:27278"/>
        <dbReference type="ChEBI" id="CHEBI:15378"/>
        <dbReference type="ChEBI" id="CHEBI:57783"/>
        <dbReference type="ChEBI" id="CHEBI:58349"/>
        <dbReference type="ChEBI" id="CHEBI:58890"/>
        <dbReference type="ChEBI" id="CHEBI:59545"/>
        <dbReference type="EC" id="1.1.1.302"/>
    </reaction>
</comment>
<gene>
    <name evidence="11" type="ORF">NECHADRAFT_87016</name>
</gene>
<dbReference type="HOGENOM" id="CLU_1058016_0_0_1"/>
<evidence type="ECO:0000256" key="1">
    <source>
        <dbReference type="ARBA" id="ARBA00003555"/>
    </source>
</evidence>
<evidence type="ECO:0000256" key="9">
    <source>
        <dbReference type="ARBA" id="ARBA00049020"/>
    </source>
</evidence>
<dbReference type="GO" id="GO:0009231">
    <property type="term" value="P:riboflavin biosynthetic process"/>
    <property type="evidence" value="ECO:0007669"/>
    <property type="project" value="UniProtKB-KW"/>
</dbReference>
<dbReference type="InterPro" id="IPR050765">
    <property type="entry name" value="Riboflavin_Biosynth_HTPR"/>
</dbReference>
<evidence type="ECO:0000256" key="4">
    <source>
        <dbReference type="ARBA" id="ARBA00015035"/>
    </source>
</evidence>
<sequence length="263" mass="28766">MPQLRYNVATSLDGYIASPDGSADWIVDDPTIDFKALYEQFDFFVMGRKTYETMLSFGEPNENPLSNRPKKSVIVASQSLKPEDFPDITILSMNVLEFIRQLKLGTGKDIWLMGGSKLATQCMRAGLVDTVEAAVMPVVLGDGIKLMEAIDSTENLPVRLDLLGSERDHANNCGQRKAGSMPGLIGKLHQVDGVAEALIETHWLDPSDLAAGRADASKEMPVNTLPPIRAPFQMREHFPPHAGLTHVGLSDDSDDWVNGGQAF</sequence>
<dbReference type="EC" id="1.1.1.302" evidence="3"/>
<evidence type="ECO:0000313" key="12">
    <source>
        <dbReference type="Proteomes" id="UP000005206"/>
    </source>
</evidence>
<evidence type="ECO:0000256" key="3">
    <source>
        <dbReference type="ARBA" id="ARBA00012851"/>
    </source>
</evidence>
<dbReference type="EMBL" id="GG698957">
    <property type="protein sequence ID" value="EEU34706.1"/>
    <property type="molecule type" value="Genomic_DNA"/>
</dbReference>
<evidence type="ECO:0000256" key="5">
    <source>
        <dbReference type="ARBA" id="ARBA00022619"/>
    </source>
</evidence>
<evidence type="ECO:0000256" key="6">
    <source>
        <dbReference type="ARBA" id="ARBA00030073"/>
    </source>
</evidence>
<organism evidence="11 12">
    <name type="scientific">Fusarium vanettenii (strain ATCC MYA-4622 / CBS 123669 / FGSC 9596 / NRRL 45880 / 77-13-4)</name>
    <name type="common">Fusarium solani subsp. pisi</name>
    <dbReference type="NCBI Taxonomy" id="660122"/>
    <lineage>
        <taxon>Eukaryota</taxon>
        <taxon>Fungi</taxon>
        <taxon>Dikarya</taxon>
        <taxon>Ascomycota</taxon>
        <taxon>Pezizomycotina</taxon>
        <taxon>Sordariomycetes</taxon>
        <taxon>Hypocreomycetidae</taxon>
        <taxon>Hypocreales</taxon>
        <taxon>Nectriaceae</taxon>
        <taxon>Fusarium</taxon>
        <taxon>Fusarium solani species complex</taxon>
        <taxon>Fusarium vanettenii</taxon>
    </lineage>
</organism>
<keyword evidence="12" id="KW-1185">Reference proteome</keyword>
<dbReference type="InterPro" id="IPR024072">
    <property type="entry name" value="DHFR-like_dom_sf"/>
</dbReference>
<dbReference type="InterPro" id="IPR002734">
    <property type="entry name" value="RibDG_C"/>
</dbReference>
<dbReference type="AlphaFoldDB" id="C7ZMP1"/>
<comment type="function">
    <text evidence="1">Catalyzes an early step in riboflavin biosynthesis, the NADPH-dependent reduction of the ribose side chain of 2,5-diamino-6-ribosylamino-4(3H)-pyrimidinone 5'-phosphate, yielding 2,5-diamino-6-ribitylamino-4(3H)-pyrimidinone 5'-phosphate.</text>
</comment>
<dbReference type="eggNOG" id="ENOG502SBB8">
    <property type="taxonomic scope" value="Eukaryota"/>
</dbReference>
<dbReference type="Pfam" id="PF01872">
    <property type="entry name" value="RibD_C"/>
    <property type="match status" value="1"/>
</dbReference>
<dbReference type="Gene3D" id="3.40.430.10">
    <property type="entry name" value="Dihydrofolate Reductase, subunit A"/>
    <property type="match status" value="1"/>
</dbReference>
<feature type="domain" description="Bacterial bifunctional deaminase-reductase C-terminal" evidence="10">
    <location>
        <begin position="2"/>
        <end position="169"/>
    </location>
</feature>
<dbReference type="PANTHER" id="PTHR38011:SF11">
    <property type="entry name" value="2,5-DIAMINO-6-RIBOSYLAMINO-4(3H)-PYRIMIDINONE 5'-PHOSPHATE REDUCTASE"/>
    <property type="match status" value="1"/>
</dbReference>
<comment type="catalytic activity">
    <reaction evidence="8">
        <text>2,5-diamino-6-(1-D-ribitylamino)pyrimidin-4(3H)-one 5'-phosphate + NAD(+) = 2,5-diamino-6-(1-D-ribosylamino)pyrimidin-4(3H)-one 5'-phosphate + NADH + H(+)</text>
        <dbReference type="Rhea" id="RHEA:27274"/>
        <dbReference type="ChEBI" id="CHEBI:15378"/>
        <dbReference type="ChEBI" id="CHEBI:57540"/>
        <dbReference type="ChEBI" id="CHEBI:57945"/>
        <dbReference type="ChEBI" id="CHEBI:58890"/>
        <dbReference type="ChEBI" id="CHEBI:59545"/>
        <dbReference type="EC" id="1.1.1.302"/>
    </reaction>
</comment>
<dbReference type="GeneID" id="9678842"/>
<keyword evidence="5" id="KW-0686">Riboflavin biosynthesis</keyword>
<accession>C7ZMP1</accession>
<dbReference type="Proteomes" id="UP000005206">
    <property type="component" value="Chromosome 11"/>
</dbReference>
<protein>
    <recommendedName>
        <fullName evidence="4">2,5-diamino-6-ribosylamino-4(3H)-pyrimidinone 5'-phosphate reductase</fullName>
        <ecNumber evidence="3">1.1.1.302</ecNumber>
    </recommendedName>
    <alternativeName>
        <fullName evidence="7">2,5-diamino-6-(5-phospho-D-ribosylamino)pyrimidin-4(3H)-one reductase</fullName>
    </alternativeName>
    <alternativeName>
        <fullName evidence="6">2,5-diamino-6-ribitylamino-4(3H)-pyrimidinone 5'-phosphate synthase</fullName>
    </alternativeName>
</protein>
<dbReference type="STRING" id="660122.C7ZMP1"/>
<dbReference type="InParanoid" id="C7ZMP1"/>
<dbReference type="OrthoDB" id="3192019at2759"/>
<evidence type="ECO:0000256" key="8">
    <source>
        <dbReference type="ARBA" id="ARBA00047550"/>
    </source>
</evidence>
<evidence type="ECO:0000259" key="10">
    <source>
        <dbReference type="Pfam" id="PF01872"/>
    </source>
</evidence>
<dbReference type="GO" id="GO:0008703">
    <property type="term" value="F:5-amino-6-(5-phosphoribosylamino)uracil reductase activity"/>
    <property type="evidence" value="ECO:0007669"/>
    <property type="project" value="InterPro"/>
</dbReference>
<dbReference type="RefSeq" id="XP_003040419.1">
    <property type="nucleotide sequence ID" value="XM_003040373.1"/>
</dbReference>
<dbReference type="SUPFAM" id="SSF53597">
    <property type="entry name" value="Dihydrofolate reductase-like"/>
    <property type="match status" value="1"/>
</dbReference>
<evidence type="ECO:0000256" key="2">
    <source>
        <dbReference type="ARBA" id="ARBA00009723"/>
    </source>
</evidence>
<evidence type="ECO:0000313" key="11">
    <source>
        <dbReference type="EMBL" id="EEU34706.1"/>
    </source>
</evidence>
<dbReference type="OMA" id="TDWIVED"/>
<name>C7ZMP1_FUSV7</name>
<dbReference type="PANTHER" id="PTHR38011">
    <property type="entry name" value="DIHYDROFOLATE REDUCTASE FAMILY PROTEIN (AFU_ORTHOLOGUE AFUA_8G06820)"/>
    <property type="match status" value="1"/>
</dbReference>
<comment type="similarity">
    <text evidence="2">Belongs to the HTP reductase family.</text>
</comment>
<proteinExistence type="inferred from homology"/>